<evidence type="ECO:0000313" key="2">
    <source>
        <dbReference type="Proteomes" id="UP001610657"/>
    </source>
</evidence>
<name>A0ABW7NRU8_9PSED</name>
<accession>A0ABW7NRU8</accession>
<dbReference type="Proteomes" id="UP001610657">
    <property type="component" value="Unassembled WGS sequence"/>
</dbReference>
<sequence length="222" mass="24179">METLLGNAGDFTFLHSARKLTPLDDAFEFALKSNNVARCHIVADSNVRLIVEAIYARLREVEEHPAQQTGQMPPFSLFGPPRTVPADIYDFIQAMASPIEALSIHISLVDDIVKKSTANKASIMHSLSHGSRNLFFGDASINTDILHGLDVPLAHGKPTPNAAGIIRSINGLRIPSELKFSILQPTIRKDTGAALSSSNAEYASALRFEDAYPFGRPRSNSQ</sequence>
<organism evidence="1 2">
    <name type="scientific">Pseudomonas syringae pv. tagetis</name>
    <dbReference type="NCBI Taxonomy" id="129140"/>
    <lineage>
        <taxon>Bacteria</taxon>
        <taxon>Pseudomonadati</taxon>
        <taxon>Pseudomonadota</taxon>
        <taxon>Gammaproteobacteria</taxon>
        <taxon>Pseudomonadales</taxon>
        <taxon>Pseudomonadaceae</taxon>
        <taxon>Pseudomonas</taxon>
    </lineage>
</organism>
<dbReference type="EMBL" id="JAVCQK010000015">
    <property type="protein sequence ID" value="MFH7517587.1"/>
    <property type="molecule type" value="Genomic_DNA"/>
</dbReference>
<comment type="caution">
    <text evidence="1">The sequence shown here is derived from an EMBL/GenBank/DDBJ whole genome shotgun (WGS) entry which is preliminary data.</text>
</comment>
<proteinExistence type="predicted"/>
<dbReference type="RefSeq" id="WP_147479873.1">
    <property type="nucleotide sequence ID" value="NZ_CP092923.1"/>
</dbReference>
<dbReference type="GeneID" id="96220030"/>
<protein>
    <submittedName>
        <fullName evidence="1">Uncharacterized protein</fullName>
    </submittedName>
</protein>
<gene>
    <name evidence="1" type="ORF">RA271_20655</name>
</gene>
<evidence type="ECO:0000313" key="1">
    <source>
        <dbReference type="EMBL" id="MFH7517587.1"/>
    </source>
</evidence>
<keyword evidence="2" id="KW-1185">Reference proteome</keyword>
<reference evidence="1 2" key="1">
    <citation type="submission" date="2023-08" db="EMBL/GenBank/DDBJ databases">
        <title>Genomic and mutational analysis of Pseudomonas syringae pv. tagetis EB037 pathogenicity on sunflower.</title>
        <authorList>
            <person name="Maul J.E."/>
        </authorList>
    </citation>
    <scope>NUCLEOTIDE SEQUENCE [LARGE SCALE GENOMIC DNA]</scope>
    <source>
        <strain evidence="1 2">EB037_T1</strain>
    </source>
</reference>